<dbReference type="InterPro" id="IPR024750">
    <property type="entry name" value="Ca_ATPase_N_dom"/>
</dbReference>
<dbReference type="Gene3D" id="3.40.50.1000">
    <property type="entry name" value="HAD superfamily/HAD-like"/>
    <property type="match status" value="1"/>
</dbReference>
<keyword evidence="15 17" id="KW-0472">Membrane</keyword>
<dbReference type="InterPro" id="IPR006068">
    <property type="entry name" value="ATPase_P-typ_cation-transptr_C"/>
</dbReference>
<dbReference type="InterPro" id="IPR004014">
    <property type="entry name" value="ATPase_P-typ_cation-transptr_N"/>
</dbReference>
<keyword evidence="7 17" id="KW-0547">Nucleotide-binding</keyword>
<proteinExistence type="inferred from homology"/>
<feature type="transmembrane region" description="Helical" evidence="17">
    <location>
        <begin position="203"/>
        <end position="221"/>
    </location>
</feature>
<dbReference type="FunFam" id="3.40.50.1000:FF:000011">
    <property type="entry name" value="Calcium-transporting ATPase"/>
    <property type="match status" value="1"/>
</dbReference>
<dbReference type="Pfam" id="PF12515">
    <property type="entry name" value="CaATP_NAI"/>
    <property type="match status" value="1"/>
</dbReference>
<evidence type="ECO:0000256" key="3">
    <source>
        <dbReference type="ARBA" id="ARBA00022448"/>
    </source>
</evidence>
<feature type="domain" description="P-type ATPase A" evidence="18">
    <location>
        <begin position="237"/>
        <end position="334"/>
    </location>
</feature>
<dbReference type="AlphaFoldDB" id="A0ABC8UYU7"/>
<dbReference type="PRINTS" id="PR00120">
    <property type="entry name" value="HATPASE"/>
</dbReference>
<dbReference type="Gene3D" id="2.70.150.10">
    <property type="entry name" value="Calcium-transporting ATPase, cytoplasmic transduction domain A"/>
    <property type="match status" value="1"/>
</dbReference>
<evidence type="ECO:0000259" key="18">
    <source>
        <dbReference type="Pfam" id="PF00122"/>
    </source>
</evidence>
<dbReference type="SUPFAM" id="SSF81665">
    <property type="entry name" value="Calcium ATPase, transmembrane domain M"/>
    <property type="match status" value="1"/>
</dbReference>
<dbReference type="InterPro" id="IPR001757">
    <property type="entry name" value="P_typ_ATPase"/>
</dbReference>
<dbReference type="PANTHER" id="PTHR24093:SF474">
    <property type="entry name" value="CALCIUM-TRANSPORTING ATPASE 2, PLASMA MEMBRANE-TYPE"/>
    <property type="match status" value="1"/>
</dbReference>
<dbReference type="SFLD" id="SFLDS00003">
    <property type="entry name" value="Haloacid_Dehalogenase"/>
    <property type="match status" value="1"/>
</dbReference>
<gene>
    <name evidence="22" type="ORF">ILEXP_LOCUS56752</name>
</gene>
<dbReference type="Pfam" id="PF13246">
    <property type="entry name" value="Cation_ATPase"/>
    <property type="match status" value="1"/>
</dbReference>
<dbReference type="Pfam" id="PF00689">
    <property type="entry name" value="Cation_ATPase_C"/>
    <property type="match status" value="1"/>
</dbReference>
<dbReference type="EC" id="7.2.2.10" evidence="17"/>
<dbReference type="GO" id="GO:0046872">
    <property type="term" value="F:metal ion binding"/>
    <property type="evidence" value="ECO:0007669"/>
    <property type="project" value="UniProtKB-KW"/>
</dbReference>
<dbReference type="FunFam" id="1.20.5.170:FF:000026">
    <property type="entry name" value="Calcium-transporting ATPase"/>
    <property type="match status" value="1"/>
</dbReference>
<evidence type="ECO:0000256" key="12">
    <source>
        <dbReference type="ARBA" id="ARBA00022967"/>
    </source>
</evidence>
<evidence type="ECO:0000259" key="21">
    <source>
        <dbReference type="Pfam" id="PF12515"/>
    </source>
</evidence>
<evidence type="ECO:0000256" key="11">
    <source>
        <dbReference type="ARBA" id="ARBA00022860"/>
    </source>
</evidence>
<dbReference type="InterPro" id="IPR044492">
    <property type="entry name" value="P_typ_ATPase_HD_dom"/>
</dbReference>
<evidence type="ECO:0000256" key="6">
    <source>
        <dbReference type="ARBA" id="ARBA00022723"/>
    </source>
</evidence>
<keyword evidence="23" id="KW-1185">Reference proteome</keyword>
<reference evidence="22 23" key="1">
    <citation type="submission" date="2024-02" db="EMBL/GenBank/DDBJ databases">
        <authorList>
            <person name="Vignale AGUSTIN F."/>
            <person name="Sosa J E."/>
            <person name="Modenutti C."/>
        </authorList>
    </citation>
    <scope>NUCLEOTIDE SEQUENCE [LARGE SCALE GENOMIC DNA]</scope>
</reference>
<evidence type="ECO:0000256" key="2">
    <source>
        <dbReference type="ARBA" id="ARBA00006124"/>
    </source>
</evidence>
<comment type="catalytic activity">
    <reaction evidence="16 17">
        <text>Ca(2+)(in) + ATP + H2O = Ca(2+)(out) + ADP + phosphate + H(+)</text>
        <dbReference type="Rhea" id="RHEA:18105"/>
        <dbReference type="ChEBI" id="CHEBI:15377"/>
        <dbReference type="ChEBI" id="CHEBI:15378"/>
        <dbReference type="ChEBI" id="CHEBI:29108"/>
        <dbReference type="ChEBI" id="CHEBI:30616"/>
        <dbReference type="ChEBI" id="CHEBI:43474"/>
        <dbReference type="ChEBI" id="CHEBI:456216"/>
        <dbReference type="EC" id="7.2.2.10"/>
    </reaction>
</comment>
<dbReference type="NCBIfam" id="TIGR01494">
    <property type="entry name" value="ATPase_P-type"/>
    <property type="match status" value="2"/>
</dbReference>
<dbReference type="Gene3D" id="3.40.1110.10">
    <property type="entry name" value="Calcium-transporting ATPase, cytoplasmic domain N"/>
    <property type="match status" value="1"/>
</dbReference>
<dbReference type="InterPro" id="IPR018303">
    <property type="entry name" value="ATPase_P-typ_P_site"/>
</dbReference>
<dbReference type="InterPro" id="IPR059000">
    <property type="entry name" value="ATPase_P-type_domA"/>
</dbReference>
<comment type="subcellular location">
    <subcellularLocation>
        <location evidence="1 17">Membrane</location>
        <topology evidence="1 17">Multi-pass membrane protein</topology>
    </subcellularLocation>
</comment>
<feature type="transmembrane region" description="Helical" evidence="17">
    <location>
        <begin position="355"/>
        <end position="376"/>
    </location>
</feature>
<dbReference type="SUPFAM" id="SSF81653">
    <property type="entry name" value="Calcium ATPase, transduction domain A"/>
    <property type="match status" value="1"/>
</dbReference>
<feature type="transmembrane region" description="Helical" evidence="17">
    <location>
        <begin position="992"/>
        <end position="1011"/>
    </location>
</feature>
<dbReference type="GO" id="GO:0005388">
    <property type="term" value="F:P-type calcium transporter activity"/>
    <property type="evidence" value="ECO:0007669"/>
    <property type="project" value="UniProtKB-EC"/>
</dbReference>
<dbReference type="FunFam" id="3.40.1110.10:FF:000011">
    <property type="entry name" value="Calcium-transporting ATPase"/>
    <property type="match status" value="1"/>
</dbReference>
<dbReference type="Gene3D" id="1.20.1110.10">
    <property type="entry name" value="Calcium-transporting ATPase, transmembrane domain"/>
    <property type="match status" value="1"/>
</dbReference>
<keyword evidence="8 17" id="KW-0106">Calcium</keyword>
<evidence type="ECO:0000256" key="4">
    <source>
        <dbReference type="ARBA" id="ARBA00022568"/>
    </source>
</evidence>
<protein>
    <recommendedName>
        <fullName evidence="17">Calcium-transporting ATPase</fullName>
        <ecNumber evidence="17">7.2.2.10</ecNumber>
    </recommendedName>
</protein>
<dbReference type="EMBL" id="CAUOFW020009514">
    <property type="protein sequence ID" value="CAK9186271.1"/>
    <property type="molecule type" value="Genomic_DNA"/>
</dbReference>
<dbReference type="InterPro" id="IPR023298">
    <property type="entry name" value="ATPase_P-typ_TM_dom_sf"/>
</dbReference>
<dbReference type="GO" id="GO:0005516">
    <property type="term" value="F:calmodulin binding"/>
    <property type="evidence" value="ECO:0007669"/>
    <property type="project" value="UniProtKB-KW"/>
</dbReference>
<dbReference type="SUPFAM" id="SSF81660">
    <property type="entry name" value="Metal cation-transporting ATPase, ATP-binding domain N"/>
    <property type="match status" value="1"/>
</dbReference>
<dbReference type="PROSITE" id="PS00154">
    <property type="entry name" value="ATPASE_E1_E2"/>
    <property type="match status" value="1"/>
</dbReference>
<comment type="caution">
    <text evidence="22">The sequence shown here is derived from an EMBL/GenBank/DDBJ whole genome shotgun (WGS) entry which is preliminary data.</text>
</comment>
<dbReference type="InterPro" id="IPR023214">
    <property type="entry name" value="HAD_sf"/>
</dbReference>
<dbReference type="Pfam" id="PF00122">
    <property type="entry name" value="E1-E2_ATPase"/>
    <property type="match status" value="1"/>
</dbReference>
<dbReference type="GO" id="GO:0005524">
    <property type="term" value="F:ATP binding"/>
    <property type="evidence" value="ECO:0007669"/>
    <property type="project" value="UniProtKB-KW"/>
</dbReference>
<dbReference type="GO" id="GO:0016020">
    <property type="term" value="C:membrane"/>
    <property type="evidence" value="ECO:0007669"/>
    <property type="project" value="UniProtKB-SubCell"/>
</dbReference>
<sequence length="1019" mass="110932">METYLKENFGDVKAKHSSEEALQRWRSICGLVKNPKRRFRFTANLSKRYEAAAMRRTNQEKLRVAVIVSQAAFHFIQGVQARDYTVPEEVQHAGFQICAEELGSVVEGHDLKKLKVHGGVAGIADKLATSTISGLPTKRSRLRRRERIYGINKFTEREARGFLVFVWEALQDMTLMILGVCAFASLIVGLATEGWPKGAHDGLGIFASILLVVFVTATSDYRQSLQLRDLDKEKKKISIQVTRNGYRQKMSIYDLLPGDIVHLSIGDQVPADGLFVSGFSVLIDESSLTGESEPVMVNAENPFMLSGTKVQDGSCKMMVTTVGMKTQWGKLMATLSEGGDDETPLQVKLNGVATIIGKIGLLFAVVTFAVLLQKMFARKLELGTFWSLSGDDALEMLQYFAIAVTIVVVAVPEGLPLAVTLSLAFAMKKMMNDKALVRHLAACETMGSATTICSDKTGTLTTNHMTVVKSCICMNAKEVSKSGNGSTLSSEIPESVVKILLQSIFNNTGGEVVVNKEGKHEILGTPTETALLEFGLSLGGDFQAERQLSKLVKVEPFNSTKKRMGVVLELPEGGLRAHCKGASEIILAACDKVINSNGEVVPLDEASMTHLKVTIDQFASEALRTLCLAFMELGNGFSADDPIPVSGYTCIGIVGIKDPVRPGVKDSVALCRSAGVTVRMVTGDNINTAKAIARECGILTDDGIAIEGPVFREKSLEELHELIPKIQVMARSSPLDKHMLVKHLRTTFDEVVAVTGDGTNDAPALHEADIGLAMGIAGTEVAKESADVIILDDNFSTIVTVTKWGRSVYINIQKFVQFQLTVNMVALIVNFSSACLTGKGPLTAVQLLWVNMIMDTLGALALATEPPNEELMKRSPVGRKGNFISNVMWRNILGQSLYQFLVLSLLQSKGKALFGLNGTDSDLILNTLIFNTFVFCQVFNEISSREMEKIDVFEGILDNHVFVSVLSCTVIFQFIIVEYLGDFANTSPLTFVQWFVSLFIGFLGMPIAAGLKKIPVGST</sequence>
<comment type="function">
    <text evidence="17">Catalyzes the hydrolysis of ATP coupled with the transport of calcium.</text>
</comment>
<dbReference type="InterPro" id="IPR008250">
    <property type="entry name" value="ATPase_P-typ_transduc_dom_A_sf"/>
</dbReference>
<evidence type="ECO:0000259" key="19">
    <source>
        <dbReference type="Pfam" id="PF00689"/>
    </source>
</evidence>
<keyword evidence="12" id="KW-1278">Translocase</keyword>
<evidence type="ECO:0000256" key="10">
    <source>
        <dbReference type="ARBA" id="ARBA00022842"/>
    </source>
</evidence>
<keyword evidence="10" id="KW-0460">Magnesium</keyword>
<keyword evidence="5 17" id="KW-0812">Transmembrane</keyword>
<evidence type="ECO:0000313" key="22">
    <source>
        <dbReference type="EMBL" id="CAK9186271.1"/>
    </source>
</evidence>
<keyword evidence="14 17" id="KW-0406">Ion transport</keyword>
<evidence type="ECO:0000256" key="9">
    <source>
        <dbReference type="ARBA" id="ARBA00022840"/>
    </source>
</evidence>
<evidence type="ECO:0000256" key="5">
    <source>
        <dbReference type="ARBA" id="ARBA00022692"/>
    </source>
</evidence>
<dbReference type="InterPro" id="IPR023299">
    <property type="entry name" value="ATPase_P-typ_cyto_dom_N"/>
</dbReference>
<evidence type="ECO:0000256" key="15">
    <source>
        <dbReference type="ARBA" id="ARBA00023136"/>
    </source>
</evidence>
<dbReference type="FunFam" id="1.20.1110.10:FF:000039">
    <property type="entry name" value="Calcium-transporting ATPase"/>
    <property type="match status" value="1"/>
</dbReference>
<dbReference type="NCBIfam" id="TIGR01517">
    <property type="entry name" value="ATPase-IIB_Ca"/>
    <property type="match status" value="1"/>
</dbReference>
<organism evidence="22 23">
    <name type="scientific">Ilex paraguariensis</name>
    <name type="common">yerba mate</name>
    <dbReference type="NCBI Taxonomy" id="185542"/>
    <lineage>
        <taxon>Eukaryota</taxon>
        <taxon>Viridiplantae</taxon>
        <taxon>Streptophyta</taxon>
        <taxon>Embryophyta</taxon>
        <taxon>Tracheophyta</taxon>
        <taxon>Spermatophyta</taxon>
        <taxon>Magnoliopsida</taxon>
        <taxon>eudicotyledons</taxon>
        <taxon>Gunneridae</taxon>
        <taxon>Pentapetalae</taxon>
        <taxon>asterids</taxon>
        <taxon>campanulids</taxon>
        <taxon>Aquifoliales</taxon>
        <taxon>Aquifoliaceae</taxon>
        <taxon>Ilex</taxon>
    </lineage>
</organism>
<evidence type="ECO:0000313" key="23">
    <source>
        <dbReference type="Proteomes" id="UP001642360"/>
    </source>
</evidence>
<dbReference type="SFLD" id="SFLDG00002">
    <property type="entry name" value="C1.7:_P-type_atpase_like"/>
    <property type="match status" value="1"/>
</dbReference>
<keyword evidence="6" id="KW-0479">Metal-binding</keyword>
<evidence type="ECO:0000256" key="8">
    <source>
        <dbReference type="ARBA" id="ARBA00022837"/>
    </source>
</evidence>
<dbReference type="Gene3D" id="1.20.5.170">
    <property type="match status" value="1"/>
</dbReference>
<comment type="caution">
    <text evidence="17">Lacks conserved residue(s) required for the propagation of feature annotation.</text>
</comment>
<evidence type="ECO:0000256" key="7">
    <source>
        <dbReference type="ARBA" id="ARBA00022741"/>
    </source>
</evidence>
<feature type="transmembrane region" description="Helical" evidence="17">
    <location>
        <begin position="396"/>
        <end position="426"/>
    </location>
</feature>
<dbReference type="PANTHER" id="PTHR24093">
    <property type="entry name" value="CATION TRANSPORTING ATPASE"/>
    <property type="match status" value="1"/>
</dbReference>
<dbReference type="SUPFAM" id="SSF56784">
    <property type="entry name" value="HAD-like"/>
    <property type="match status" value="1"/>
</dbReference>
<dbReference type="Proteomes" id="UP001642360">
    <property type="component" value="Unassembled WGS sequence"/>
</dbReference>
<accession>A0ABC8UYU7</accession>
<comment type="similarity">
    <text evidence="2 17">Belongs to the cation transport ATPase (P-type) (TC 3.A.3) family. Type IIB subfamily.</text>
</comment>
<dbReference type="Pfam" id="PF08282">
    <property type="entry name" value="Hydrolase_3"/>
    <property type="match status" value="1"/>
</dbReference>
<dbReference type="InterPro" id="IPR036412">
    <property type="entry name" value="HAD-like_sf"/>
</dbReference>
<evidence type="ECO:0000256" key="13">
    <source>
        <dbReference type="ARBA" id="ARBA00022989"/>
    </source>
</evidence>
<keyword evidence="11" id="KW-0112">Calmodulin-binding</keyword>
<evidence type="ECO:0000256" key="14">
    <source>
        <dbReference type="ARBA" id="ARBA00023065"/>
    </source>
</evidence>
<dbReference type="CDD" id="cd02081">
    <property type="entry name" value="P-type_ATPase_Ca_PMCA-like"/>
    <property type="match status" value="1"/>
</dbReference>
<keyword evidence="9 17" id="KW-0067">ATP-binding</keyword>
<dbReference type="PRINTS" id="PR00119">
    <property type="entry name" value="CATATPASE"/>
</dbReference>
<feature type="domain" description="Calcium-transporting P-type ATPase N-terminal autoinhibitory" evidence="21">
    <location>
        <begin position="5"/>
        <end position="50"/>
    </location>
</feature>
<dbReference type="InterPro" id="IPR006408">
    <property type="entry name" value="P-type_ATPase_IIB"/>
</dbReference>
<feature type="transmembrane region" description="Helical" evidence="17">
    <location>
        <begin position="961"/>
        <end position="980"/>
    </location>
</feature>
<keyword evidence="4 17" id="KW-0109">Calcium transport</keyword>
<dbReference type="Pfam" id="PF00690">
    <property type="entry name" value="Cation_ATPase_N"/>
    <property type="match status" value="1"/>
</dbReference>
<name>A0ABC8UYU7_9AQUA</name>
<dbReference type="SFLD" id="SFLDF00027">
    <property type="entry name" value="p-type_atpase"/>
    <property type="match status" value="1"/>
</dbReference>
<feature type="domain" description="Cation-transporting P-type ATPase C-terminal" evidence="19">
    <location>
        <begin position="841"/>
        <end position="1013"/>
    </location>
</feature>
<dbReference type="FunFam" id="2.70.150.10:FF:000006">
    <property type="entry name" value="Calcium-transporting ATPase"/>
    <property type="match status" value="1"/>
</dbReference>
<evidence type="ECO:0000259" key="20">
    <source>
        <dbReference type="Pfam" id="PF00690"/>
    </source>
</evidence>
<evidence type="ECO:0000256" key="16">
    <source>
        <dbReference type="ARBA" id="ARBA00048694"/>
    </source>
</evidence>
<keyword evidence="13 17" id="KW-1133">Transmembrane helix</keyword>
<evidence type="ECO:0000256" key="17">
    <source>
        <dbReference type="RuleBase" id="RU361146"/>
    </source>
</evidence>
<feature type="transmembrane region" description="Helical" evidence="17">
    <location>
        <begin position="173"/>
        <end position="191"/>
    </location>
</feature>
<keyword evidence="3 17" id="KW-0813">Transport</keyword>
<evidence type="ECO:0000256" key="1">
    <source>
        <dbReference type="ARBA" id="ARBA00004141"/>
    </source>
</evidence>
<feature type="domain" description="Cation-transporting P-type ATPase N-terminal" evidence="20">
    <location>
        <begin position="117"/>
        <end position="184"/>
    </location>
</feature>